<dbReference type="PANTHER" id="PTHR33545">
    <property type="entry name" value="UPF0750 MEMBRANE PROTEIN YITT-RELATED"/>
    <property type="match status" value="1"/>
</dbReference>
<dbReference type="Gene3D" id="3.30.70.120">
    <property type="match status" value="1"/>
</dbReference>
<dbReference type="PANTHER" id="PTHR33545:SF9">
    <property type="entry name" value="UPF0750 MEMBRANE PROTEIN YITE"/>
    <property type="match status" value="1"/>
</dbReference>
<dbReference type="InterPro" id="IPR051461">
    <property type="entry name" value="UPF0750_membrane"/>
</dbReference>
<dbReference type="InterPro" id="IPR015867">
    <property type="entry name" value="N-reg_PII/ATP_PRibTrfase_C"/>
</dbReference>
<feature type="transmembrane region" description="Helical" evidence="6">
    <location>
        <begin position="51"/>
        <end position="74"/>
    </location>
</feature>
<dbReference type="PIRSF" id="PIRSF006483">
    <property type="entry name" value="Membrane_protein_YitT"/>
    <property type="match status" value="1"/>
</dbReference>
<sequence>MNIKVKRFLKESVVIAFGSFIIAFAYHSFILPHHIVGGGASGVATLFLEVFGFNPAVTLYAINIPLLLLCWFVLGKDIFRKTVIGSFMYPFMVDLTKGFPSLTNDLLLASIFGGVIMGVGIALIFKVDASTGGTSILVQIMKEKLDISLGTATIIIDGMIVLSSLFVFDAETVLYAVINIVTLSKAIDLVEVGPPADLNIFVVSDYPQQVIDRVRAELVRSVTILEGKGGYKGEDREVLFIVVNNSQYKAFIEIMEDIDPAAFIVVNNAKEVKGRGFSLERNFMENINRIG</sequence>
<comment type="subcellular location">
    <subcellularLocation>
        <location evidence="1">Cell membrane</location>
        <topology evidence="1">Multi-pass membrane protein</topology>
    </subcellularLocation>
</comment>
<dbReference type="CDD" id="cd16380">
    <property type="entry name" value="YitT_C"/>
    <property type="match status" value="1"/>
</dbReference>
<keyword evidence="4 6" id="KW-1133">Transmembrane helix</keyword>
<comment type="caution">
    <text evidence="8">The sequence shown here is derived from an EMBL/GenBank/DDBJ whole genome shotgun (WGS) entry which is preliminary data.</text>
</comment>
<evidence type="ECO:0000256" key="6">
    <source>
        <dbReference type="SAM" id="Phobius"/>
    </source>
</evidence>
<dbReference type="Proteomes" id="UP001171751">
    <property type="component" value="Unassembled WGS sequence"/>
</dbReference>
<protein>
    <submittedName>
        <fullName evidence="8">YitT family protein</fullName>
    </submittedName>
</protein>
<dbReference type="AlphaFoldDB" id="A0AA43UD69"/>
<dbReference type="GO" id="GO:0005886">
    <property type="term" value="C:plasma membrane"/>
    <property type="evidence" value="ECO:0007669"/>
    <property type="project" value="UniProtKB-SubCell"/>
</dbReference>
<evidence type="ECO:0000256" key="4">
    <source>
        <dbReference type="ARBA" id="ARBA00022989"/>
    </source>
</evidence>
<proteinExistence type="predicted"/>
<keyword evidence="3 6" id="KW-0812">Transmembrane</keyword>
<dbReference type="EMBL" id="JAUNQW010000025">
    <property type="protein sequence ID" value="MDO5457776.1"/>
    <property type="molecule type" value="Genomic_DNA"/>
</dbReference>
<accession>A0AA43UD69</accession>
<keyword evidence="9" id="KW-1185">Reference proteome</keyword>
<dbReference type="InterPro" id="IPR019264">
    <property type="entry name" value="DUF2179"/>
</dbReference>
<keyword evidence="5 6" id="KW-0472">Membrane</keyword>
<feature type="transmembrane region" description="Helical" evidence="6">
    <location>
        <begin position="106"/>
        <end position="127"/>
    </location>
</feature>
<gene>
    <name evidence="8" type="ORF">Q4F26_05455</name>
</gene>
<evidence type="ECO:0000256" key="3">
    <source>
        <dbReference type="ARBA" id="ARBA00022692"/>
    </source>
</evidence>
<evidence type="ECO:0000256" key="2">
    <source>
        <dbReference type="ARBA" id="ARBA00022475"/>
    </source>
</evidence>
<dbReference type="Pfam" id="PF02588">
    <property type="entry name" value="YitT_membrane"/>
    <property type="match status" value="1"/>
</dbReference>
<evidence type="ECO:0000313" key="8">
    <source>
        <dbReference type="EMBL" id="MDO5457776.1"/>
    </source>
</evidence>
<keyword evidence="2" id="KW-1003">Cell membrane</keyword>
<organism evidence="8 9">
    <name type="scientific">Atopococcus tabaci</name>
    <dbReference type="NCBI Taxonomy" id="269774"/>
    <lineage>
        <taxon>Bacteria</taxon>
        <taxon>Bacillati</taxon>
        <taxon>Bacillota</taxon>
        <taxon>Bacilli</taxon>
        <taxon>Lactobacillales</taxon>
        <taxon>Carnobacteriaceae</taxon>
        <taxon>Atopococcus</taxon>
    </lineage>
</organism>
<feature type="transmembrane region" description="Helical" evidence="6">
    <location>
        <begin position="12"/>
        <end position="31"/>
    </location>
</feature>
<name>A0AA43UD69_9LACT</name>
<feature type="domain" description="DUF2179" evidence="7">
    <location>
        <begin position="220"/>
        <end position="274"/>
    </location>
</feature>
<evidence type="ECO:0000256" key="1">
    <source>
        <dbReference type="ARBA" id="ARBA00004651"/>
    </source>
</evidence>
<feature type="transmembrane region" description="Helical" evidence="6">
    <location>
        <begin position="147"/>
        <end position="168"/>
    </location>
</feature>
<evidence type="ECO:0000313" key="9">
    <source>
        <dbReference type="Proteomes" id="UP001171751"/>
    </source>
</evidence>
<reference evidence="8" key="1">
    <citation type="submission" date="2023-07" db="EMBL/GenBank/DDBJ databases">
        <title>Between Cages and Wild: Unraveling the Impact of Captivity on Animal Microbiomes and Antimicrobial Resistance.</title>
        <authorList>
            <person name="Schmartz G.P."/>
            <person name="Rehner J."/>
            <person name="Schuff M.J."/>
            <person name="Becker S.L."/>
            <person name="Kravczyk M."/>
            <person name="Gurevich A."/>
            <person name="Francke R."/>
            <person name="Mueller R."/>
            <person name="Keller V."/>
            <person name="Keller A."/>
        </authorList>
    </citation>
    <scope>NUCLEOTIDE SEQUENCE</scope>
    <source>
        <strain evidence="8">S39M_St_73</strain>
    </source>
</reference>
<evidence type="ECO:0000259" key="7">
    <source>
        <dbReference type="Pfam" id="PF10035"/>
    </source>
</evidence>
<dbReference type="Pfam" id="PF10035">
    <property type="entry name" value="DUF2179"/>
    <property type="match status" value="1"/>
</dbReference>
<dbReference type="InterPro" id="IPR003740">
    <property type="entry name" value="YitT"/>
</dbReference>
<evidence type="ECO:0000256" key="5">
    <source>
        <dbReference type="ARBA" id="ARBA00023136"/>
    </source>
</evidence>